<evidence type="ECO:0000256" key="3">
    <source>
        <dbReference type="ARBA" id="ARBA00022833"/>
    </source>
</evidence>
<name>A0A164X248_9AGAM</name>
<dbReference type="EMBL" id="KV419401">
    <property type="protein sequence ID" value="KZS95562.1"/>
    <property type="molecule type" value="Genomic_DNA"/>
</dbReference>
<proteinExistence type="predicted"/>
<accession>A0A164X248</accession>
<reference evidence="6 7" key="1">
    <citation type="journal article" date="2016" name="Mol. Biol. Evol.">
        <title>Comparative Genomics of Early-Diverging Mushroom-Forming Fungi Provides Insights into the Origins of Lignocellulose Decay Capabilities.</title>
        <authorList>
            <person name="Nagy L.G."/>
            <person name="Riley R."/>
            <person name="Tritt A."/>
            <person name="Adam C."/>
            <person name="Daum C."/>
            <person name="Floudas D."/>
            <person name="Sun H."/>
            <person name="Yadav J.S."/>
            <person name="Pangilinan J."/>
            <person name="Larsson K.H."/>
            <person name="Matsuura K."/>
            <person name="Barry K."/>
            <person name="Labutti K."/>
            <person name="Kuo R."/>
            <person name="Ohm R.A."/>
            <person name="Bhattacharya S.S."/>
            <person name="Shirouzu T."/>
            <person name="Yoshinaga Y."/>
            <person name="Martin F.M."/>
            <person name="Grigoriev I.V."/>
            <person name="Hibbett D.S."/>
        </authorList>
    </citation>
    <scope>NUCLEOTIDE SEQUENCE [LARGE SCALE GENOMIC DNA]</scope>
    <source>
        <strain evidence="6 7">HHB9708</strain>
    </source>
</reference>
<keyword evidence="1" id="KW-0479">Metal-binding</keyword>
<dbReference type="PROSITE" id="PS50865">
    <property type="entry name" value="ZF_MYND_2"/>
    <property type="match status" value="1"/>
</dbReference>
<dbReference type="InterPro" id="IPR002893">
    <property type="entry name" value="Znf_MYND"/>
</dbReference>
<gene>
    <name evidence="6" type="ORF">SISNIDRAFT_351793</name>
</gene>
<evidence type="ECO:0000256" key="2">
    <source>
        <dbReference type="ARBA" id="ARBA00022771"/>
    </source>
</evidence>
<dbReference type="Proteomes" id="UP000076722">
    <property type="component" value="Unassembled WGS sequence"/>
</dbReference>
<evidence type="ECO:0000256" key="1">
    <source>
        <dbReference type="ARBA" id="ARBA00022723"/>
    </source>
</evidence>
<organism evidence="6 7">
    <name type="scientific">Sistotremastrum niveocremeum HHB9708</name>
    <dbReference type="NCBI Taxonomy" id="1314777"/>
    <lineage>
        <taxon>Eukaryota</taxon>
        <taxon>Fungi</taxon>
        <taxon>Dikarya</taxon>
        <taxon>Basidiomycota</taxon>
        <taxon>Agaricomycotina</taxon>
        <taxon>Agaricomycetes</taxon>
        <taxon>Sistotremastrales</taxon>
        <taxon>Sistotremastraceae</taxon>
        <taxon>Sertulicium</taxon>
        <taxon>Sertulicium niveocremeum</taxon>
    </lineage>
</organism>
<sequence length="398" mass="45712">MPNCVVCRTPTKKKCHGCSITPYCSRPCQKKDWMVHVVVCHRPGREITTADRLAAIVLAGHAESEDATLSDYGFVNLSCREDCVTLCHIYREVFTILDIKPSSLHRWRLEDTLYTNLLKAYEEAGTKVNLAHHAWLRQRSNIFDPATADSPAQLWSRDVISKLATHVVGMAKNSSEIVSMLMMASWPPYMKLCWDFYFIIFSGSKPTVHKPEPWIKFGFCVDDKIDAVPWEGPIQHLYAELIRRCTFEEFCKAFNTSCLVDLMDKHGLKERRLALAGAADFERILSQSPYHIPCVWGLKSLVRYPSEVQPSHLFPFGFANCRTEKDLMHLARVYATLFTEKTIPLFRIQYAAEQDRLYQLVMSIPEFSPSATEKRFLRRALRTQNKARFGSKLPPCYT</sequence>
<dbReference type="Gene3D" id="6.10.140.2220">
    <property type="match status" value="1"/>
</dbReference>
<protein>
    <recommendedName>
        <fullName evidence="5">MYND-type domain-containing protein</fullName>
    </recommendedName>
</protein>
<dbReference type="Pfam" id="PF01753">
    <property type="entry name" value="zf-MYND"/>
    <property type="match status" value="1"/>
</dbReference>
<evidence type="ECO:0000259" key="5">
    <source>
        <dbReference type="PROSITE" id="PS50865"/>
    </source>
</evidence>
<dbReference type="SUPFAM" id="SSF144232">
    <property type="entry name" value="HIT/MYND zinc finger-like"/>
    <property type="match status" value="1"/>
</dbReference>
<feature type="domain" description="MYND-type" evidence="5">
    <location>
        <begin position="4"/>
        <end position="40"/>
    </location>
</feature>
<dbReference type="STRING" id="1314777.A0A164X248"/>
<dbReference type="GO" id="GO:0008270">
    <property type="term" value="F:zinc ion binding"/>
    <property type="evidence" value="ECO:0007669"/>
    <property type="project" value="UniProtKB-KW"/>
</dbReference>
<keyword evidence="2 4" id="KW-0863">Zinc-finger</keyword>
<keyword evidence="7" id="KW-1185">Reference proteome</keyword>
<evidence type="ECO:0000313" key="7">
    <source>
        <dbReference type="Proteomes" id="UP000076722"/>
    </source>
</evidence>
<dbReference type="OrthoDB" id="4851849at2759"/>
<evidence type="ECO:0000313" key="6">
    <source>
        <dbReference type="EMBL" id="KZS95562.1"/>
    </source>
</evidence>
<evidence type="ECO:0000256" key="4">
    <source>
        <dbReference type="PROSITE-ProRule" id="PRU00134"/>
    </source>
</evidence>
<dbReference type="AlphaFoldDB" id="A0A164X248"/>
<dbReference type="PROSITE" id="PS01360">
    <property type="entry name" value="ZF_MYND_1"/>
    <property type="match status" value="1"/>
</dbReference>
<keyword evidence="3" id="KW-0862">Zinc</keyword>